<proteinExistence type="predicted"/>
<dbReference type="GO" id="GO:0046872">
    <property type="term" value="F:metal ion binding"/>
    <property type="evidence" value="ECO:0007669"/>
    <property type="project" value="UniProtKB-KW"/>
</dbReference>
<protein>
    <recommendedName>
        <fullName evidence="6">Glycosyl transferase</fullName>
    </recommendedName>
</protein>
<dbReference type="EMBL" id="LQBP01000005">
    <property type="protein sequence ID" value="KUJ78854.1"/>
    <property type="molecule type" value="Genomic_DNA"/>
</dbReference>
<evidence type="ECO:0000313" key="4">
    <source>
        <dbReference type="EMBL" id="KUJ78854.1"/>
    </source>
</evidence>
<dbReference type="PANTHER" id="PTHR13778:SF47">
    <property type="entry name" value="LIPOPOLYSACCHARIDE 1,3-GALACTOSYLTRANSFERASE"/>
    <property type="match status" value="1"/>
</dbReference>
<evidence type="ECO:0000313" key="5">
    <source>
        <dbReference type="Proteomes" id="UP000053690"/>
    </source>
</evidence>
<keyword evidence="3" id="KW-0479">Metal-binding</keyword>
<dbReference type="SUPFAM" id="SSF53448">
    <property type="entry name" value="Nucleotide-diphospho-sugar transferases"/>
    <property type="match status" value="1"/>
</dbReference>
<dbReference type="AlphaFoldDB" id="A0A0X3TSZ6"/>
<keyword evidence="2" id="KW-0808">Transferase</keyword>
<keyword evidence="1" id="KW-0328">Glycosyltransferase</keyword>
<keyword evidence="5" id="KW-1185">Reference proteome</keyword>
<organism evidence="4 5">
    <name type="scientific">Ruegeria profundi</name>
    <dbReference type="NCBI Taxonomy" id="1685378"/>
    <lineage>
        <taxon>Bacteria</taxon>
        <taxon>Pseudomonadati</taxon>
        <taxon>Pseudomonadota</taxon>
        <taxon>Alphaproteobacteria</taxon>
        <taxon>Rhodobacterales</taxon>
        <taxon>Roseobacteraceae</taxon>
        <taxon>Ruegeria</taxon>
    </lineage>
</organism>
<evidence type="ECO:0008006" key="6">
    <source>
        <dbReference type="Google" id="ProtNLM"/>
    </source>
</evidence>
<evidence type="ECO:0000256" key="3">
    <source>
        <dbReference type="ARBA" id="ARBA00022723"/>
    </source>
</evidence>
<evidence type="ECO:0000256" key="2">
    <source>
        <dbReference type="ARBA" id="ARBA00022679"/>
    </source>
</evidence>
<dbReference type="InterPro" id="IPR050748">
    <property type="entry name" value="Glycosyltrans_8_dom-fam"/>
</dbReference>
<dbReference type="Proteomes" id="UP000053690">
    <property type="component" value="Unassembled WGS sequence"/>
</dbReference>
<dbReference type="GO" id="GO:0016757">
    <property type="term" value="F:glycosyltransferase activity"/>
    <property type="evidence" value="ECO:0007669"/>
    <property type="project" value="UniProtKB-KW"/>
</dbReference>
<dbReference type="RefSeq" id="WP_068336627.1">
    <property type="nucleotide sequence ID" value="NZ_LQBP01000005.1"/>
</dbReference>
<accession>A0A0X3TSZ6</accession>
<reference evidence="5" key="1">
    <citation type="submission" date="2015-12" db="EMBL/GenBank/DDBJ databases">
        <authorList>
            <person name="Zhang G."/>
            <person name="Stingl U."/>
        </authorList>
    </citation>
    <scope>NUCLEOTIDE SEQUENCE [LARGE SCALE GENOMIC DNA]</scope>
    <source>
        <strain evidence="5">ZGT108</strain>
    </source>
</reference>
<evidence type="ECO:0000256" key="1">
    <source>
        <dbReference type="ARBA" id="ARBA00022676"/>
    </source>
</evidence>
<dbReference type="InterPro" id="IPR029044">
    <property type="entry name" value="Nucleotide-diphossugar_trans"/>
</dbReference>
<sequence length="310" mass="35528">MQVVYGVDGNLLFPALVSAYSAIQNASKAIDVTIFGQDFTSDDIALVEKVNSTLARGTVSYRAYDLAKLNRFPDFKTKFPAITLLPLFLPELCDQRCVFIDADTLVLSDVCELLEQDLDGHALGACVDMGLVTMGEGRFLRPNLQQMLRPAREYEKSLTRVIKSIRLGFIPGENYFNAGIMVMDCPAIRNSADLGDLDDFDRLIPHIHDLPEQDRLNEIFFGKWSRLPMQWNTRPQIWFDTVNPKYRKMTDLFRAQLAEARDNPKMWHYVGGKKPWKATALTRLLCRRAYRDYRDYVARFENDTGLTFSM</sequence>
<dbReference type="Pfam" id="PF01501">
    <property type="entry name" value="Glyco_transf_8"/>
    <property type="match status" value="1"/>
</dbReference>
<dbReference type="Gene3D" id="3.90.550.10">
    <property type="entry name" value="Spore Coat Polysaccharide Biosynthesis Protein SpsA, Chain A"/>
    <property type="match status" value="1"/>
</dbReference>
<dbReference type="PANTHER" id="PTHR13778">
    <property type="entry name" value="GLYCOSYLTRANSFERASE 8 DOMAIN-CONTAINING PROTEIN"/>
    <property type="match status" value="1"/>
</dbReference>
<comment type="caution">
    <text evidence="4">The sequence shown here is derived from an EMBL/GenBank/DDBJ whole genome shotgun (WGS) entry which is preliminary data.</text>
</comment>
<name>A0A0X3TSZ6_9RHOB</name>
<dbReference type="InterPro" id="IPR002495">
    <property type="entry name" value="Glyco_trans_8"/>
</dbReference>
<dbReference type="STRING" id="1685378.AVO44_10705"/>
<gene>
    <name evidence="4" type="ORF">AVO44_10705</name>
</gene>